<gene>
    <name evidence="2" type="ORF">Pfra01_000171500</name>
</gene>
<dbReference type="OrthoDB" id="123763at2759"/>
<keyword evidence="3" id="KW-1185">Reference proteome</keyword>
<dbReference type="AlphaFoldDB" id="A0A9W6TS79"/>
<organism evidence="2 3">
    <name type="scientific">Phytophthora fragariaefolia</name>
    <dbReference type="NCBI Taxonomy" id="1490495"/>
    <lineage>
        <taxon>Eukaryota</taxon>
        <taxon>Sar</taxon>
        <taxon>Stramenopiles</taxon>
        <taxon>Oomycota</taxon>
        <taxon>Peronosporomycetes</taxon>
        <taxon>Peronosporales</taxon>
        <taxon>Peronosporaceae</taxon>
        <taxon>Phytophthora</taxon>
    </lineage>
</organism>
<feature type="region of interest" description="Disordered" evidence="1">
    <location>
        <begin position="259"/>
        <end position="285"/>
    </location>
</feature>
<accession>A0A9W6TS79</accession>
<dbReference type="Proteomes" id="UP001165121">
    <property type="component" value="Unassembled WGS sequence"/>
</dbReference>
<evidence type="ECO:0000313" key="3">
    <source>
        <dbReference type="Proteomes" id="UP001165121"/>
    </source>
</evidence>
<name>A0A9W6TS79_9STRA</name>
<dbReference type="PANTHER" id="PTHR15503">
    <property type="entry name" value="LDOC1 RELATED"/>
    <property type="match status" value="1"/>
</dbReference>
<proteinExistence type="predicted"/>
<dbReference type="GO" id="GO:0006508">
    <property type="term" value="P:proteolysis"/>
    <property type="evidence" value="ECO:0007669"/>
    <property type="project" value="InterPro"/>
</dbReference>
<dbReference type="Gene3D" id="3.10.10.10">
    <property type="entry name" value="HIV Type 1 Reverse Transcriptase, subunit A, domain 1"/>
    <property type="match status" value="1"/>
</dbReference>
<evidence type="ECO:0000256" key="1">
    <source>
        <dbReference type="SAM" id="MobiDB-lite"/>
    </source>
</evidence>
<reference evidence="2" key="1">
    <citation type="submission" date="2023-04" db="EMBL/GenBank/DDBJ databases">
        <title>Phytophthora fragariaefolia NBRC 109709.</title>
        <authorList>
            <person name="Ichikawa N."/>
            <person name="Sato H."/>
            <person name="Tonouchi N."/>
        </authorList>
    </citation>
    <scope>NUCLEOTIDE SEQUENCE</scope>
    <source>
        <strain evidence="2">NBRC 109709</strain>
    </source>
</reference>
<dbReference type="CDD" id="cd00303">
    <property type="entry name" value="retropepsin_like"/>
    <property type="match status" value="1"/>
</dbReference>
<comment type="caution">
    <text evidence="2">The sequence shown here is derived from an EMBL/GenBank/DDBJ whole genome shotgun (WGS) entry which is preliminary data.</text>
</comment>
<dbReference type="InterPro" id="IPR032567">
    <property type="entry name" value="RTL1-rel"/>
</dbReference>
<dbReference type="Pfam" id="PF08284">
    <property type="entry name" value="RVP_2"/>
    <property type="match status" value="1"/>
</dbReference>
<dbReference type="PROSITE" id="PS00141">
    <property type="entry name" value="ASP_PROTEASE"/>
    <property type="match status" value="1"/>
</dbReference>
<dbReference type="SUPFAM" id="SSF56672">
    <property type="entry name" value="DNA/RNA polymerases"/>
    <property type="match status" value="1"/>
</dbReference>
<feature type="compositionally biased region" description="Basic and acidic residues" evidence="1">
    <location>
        <begin position="264"/>
        <end position="277"/>
    </location>
</feature>
<evidence type="ECO:0000313" key="2">
    <source>
        <dbReference type="EMBL" id="GMF18689.1"/>
    </source>
</evidence>
<dbReference type="InterPro" id="IPR021109">
    <property type="entry name" value="Peptidase_aspartic_dom_sf"/>
</dbReference>
<dbReference type="PANTHER" id="PTHR15503:SF22">
    <property type="entry name" value="TRANSPOSON TY3-I GAG POLYPROTEIN"/>
    <property type="match status" value="1"/>
</dbReference>
<dbReference type="InterPro" id="IPR001969">
    <property type="entry name" value="Aspartic_peptidase_AS"/>
</dbReference>
<dbReference type="GO" id="GO:0004190">
    <property type="term" value="F:aspartic-type endopeptidase activity"/>
    <property type="evidence" value="ECO:0007669"/>
    <property type="project" value="InterPro"/>
</dbReference>
<dbReference type="SUPFAM" id="SSF50630">
    <property type="entry name" value="Acid proteases"/>
    <property type="match status" value="1"/>
</dbReference>
<dbReference type="EMBL" id="BSXT01000139">
    <property type="protein sequence ID" value="GMF18689.1"/>
    <property type="molecule type" value="Genomic_DNA"/>
</dbReference>
<protein>
    <submittedName>
        <fullName evidence="2">Unnamed protein product</fullName>
    </submittedName>
</protein>
<sequence>MQQELRSTFLLDNVAYRHRSSFLLCKQGKRSLQDYVMELHNLEAAMAGAPLAEDVKVTVFMDGVRMGPVSSSPASQKEQVPGTSLLCLSVATARSNLVVVTASVKGYPEPMPVLIDSGATFNFATKASVAKNNALYASALEPSTSHTNVSVRLATGSIVSTRKVTRPLSVKFDDINSVEPLIVLDMDDRYDRIIGMPWLAKHEPWIDCVVAPLSHNPLADRALAGHAPSYSRDGFVHEYRVPRGERQFAGSSGVLELPTASLPRAREPEVGDGENPRDPNTSPVGGHRFAVCNRVAFVQGAVKTQGADAAAARAGRGGTKYCTTWQWPLPKEQVDVIDAFFAVKYAAGMERESKSPHSSPTCCVRKPNEKWRMVHAFNKLNAATIPASTPIQQDAVGMVGDAPGAVQRARRV</sequence>
<dbReference type="InterPro" id="IPR043502">
    <property type="entry name" value="DNA/RNA_pol_sf"/>
</dbReference>
<dbReference type="Gene3D" id="2.40.70.10">
    <property type="entry name" value="Acid Proteases"/>
    <property type="match status" value="1"/>
</dbReference>